<gene>
    <name evidence="1" type="ORF">I9W95_08285</name>
</gene>
<dbReference type="PROSITE" id="PS51257">
    <property type="entry name" value="PROKAR_LIPOPROTEIN"/>
    <property type="match status" value="1"/>
</dbReference>
<dbReference type="EMBL" id="JAEDAH010000042">
    <property type="protein sequence ID" value="MCA6063604.1"/>
    <property type="molecule type" value="Genomic_DNA"/>
</dbReference>
<dbReference type="RefSeq" id="WP_225673767.1">
    <property type="nucleotide sequence ID" value="NZ_JAEDAH010000042.1"/>
</dbReference>
<protein>
    <recommendedName>
        <fullName evidence="3">YfdX family protein</fullName>
    </recommendedName>
</protein>
<keyword evidence="2" id="KW-1185">Reference proteome</keyword>
<dbReference type="Proteomes" id="UP000714380">
    <property type="component" value="Unassembled WGS sequence"/>
</dbReference>
<proteinExistence type="predicted"/>
<sequence length="315" mass="34712">MSPLFRNTLLTGCSLLLMAGCSQKIVNMDAIEQDAKRSAAMADESAARTIQHAQSKIELGRSENLAYFAPKHLKLAQEQLLEAQEMLTGGEPDGVVKTVAMTSQKTLEAGLDTKKAILKQMKPTLDHRQVLKDIKADQYFPGDYAATEEDLVAIIDLMEDRQTVKAEVAQKQLLAKMHQVEVNTIEYIQLKAVKDHLERIKNKGGASVAPMSWDTAQKALLQAQDLISKTPRAKGAIAKATVAATKAAQHAEVITDLTNKILDADKGSAEAISLGMERWLYRISVALKHEDIRHMPLDQQAAEYSKAIEALMRKQ</sequence>
<reference evidence="1 2" key="1">
    <citation type="submission" date="2020-12" db="EMBL/GenBank/DDBJ databases">
        <title>Novel Thalassolituus-related marine hydrocarbonoclastic bacteria mediated algae-derived hydrocarbons mineralization in twilight zone of the northern South China Sea.</title>
        <authorList>
            <person name="Dong C."/>
        </authorList>
    </citation>
    <scope>NUCLEOTIDE SEQUENCE [LARGE SCALE GENOMIC DNA]</scope>
    <source>
        <strain evidence="1 2">IMCC1826</strain>
    </source>
</reference>
<evidence type="ECO:0008006" key="3">
    <source>
        <dbReference type="Google" id="ProtNLM"/>
    </source>
</evidence>
<comment type="caution">
    <text evidence="1">The sequence shown here is derived from an EMBL/GenBank/DDBJ whole genome shotgun (WGS) entry which is preliminary data.</text>
</comment>
<name>A0ABS7ZPG6_9GAMM</name>
<accession>A0ABS7ZPG6</accession>
<organism evidence="1 2">
    <name type="scientific">Thalassolituus marinus</name>
    <dbReference type="NCBI Taxonomy" id="671053"/>
    <lineage>
        <taxon>Bacteria</taxon>
        <taxon>Pseudomonadati</taxon>
        <taxon>Pseudomonadota</taxon>
        <taxon>Gammaproteobacteria</taxon>
        <taxon>Oceanospirillales</taxon>
        <taxon>Oceanospirillaceae</taxon>
        <taxon>Thalassolituus</taxon>
    </lineage>
</organism>
<evidence type="ECO:0000313" key="1">
    <source>
        <dbReference type="EMBL" id="MCA6063604.1"/>
    </source>
</evidence>
<evidence type="ECO:0000313" key="2">
    <source>
        <dbReference type="Proteomes" id="UP000714380"/>
    </source>
</evidence>